<keyword evidence="3" id="KW-1185">Reference proteome</keyword>
<dbReference type="OrthoDB" id="5336565at2759"/>
<comment type="caution">
    <text evidence="2">The sequence shown here is derived from an EMBL/GenBank/DDBJ whole genome shotgun (WGS) entry which is preliminary data.</text>
</comment>
<feature type="region of interest" description="Disordered" evidence="1">
    <location>
        <begin position="54"/>
        <end position="123"/>
    </location>
</feature>
<reference evidence="2 3" key="1">
    <citation type="submission" date="2015-09" db="EMBL/GenBank/DDBJ databases">
        <title>Draft genome of a European isolate of the apple canker pathogen Neonectria ditissima.</title>
        <authorList>
            <person name="Gomez-Cortecero A."/>
            <person name="Harrison R.J."/>
            <person name="Armitage A.D."/>
        </authorList>
    </citation>
    <scope>NUCLEOTIDE SEQUENCE [LARGE SCALE GENOMIC DNA]</scope>
    <source>
        <strain evidence="2 3">R09/05</strain>
    </source>
</reference>
<accession>A0A0P7BLC5</accession>
<name>A0A0P7BLC5_9HYPO</name>
<evidence type="ECO:0000313" key="3">
    <source>
        <dbReference type="Proteomes" id="UP000050424"/>
    </source>
</evidence>
<feature type="region of interest" description="Disordered" evidence="1">
    <location>
        <begin position="405"/>
        <end position="497"/>
    </location>
</feature>
<proteinExistence type="predicted"/>
<feature type="compositionally biased region" description="Basic and acidic residues" evidence="1">
    <location>
        <begin position="73"/>
        <end position="86"/>
    </location>
</feature>
<protein>
    <submittedName>
        <fullName evidence="2">Uncharacterized protein</fullName>
    </submittedName>
</protein>
<feature type="compositionally biased region" description="Basic residues" evidence="1">
    <location>
        <begin position="54"/>
        <end position="71"/>
    </location>
</feature>
<sequence>MEDQHPAVTHERGEFSRTVRRHKLKHPSFPPPRYFDNSAQKFLTKYALRELNRRNSKLPRTLKSHRPRLRTRSSTEDLAAHYDANGRKQLQRYARNGGPDLTDFEKPSRSSLSRRKRASTSEMTTKLIGPYNCRFMQHLTDHGIFPADYRYPDGRDVPEPSNKEALLQALAVPRASSSQLSEKDFQNFVKADRAAFVERDVVRFVIPLITGLLNNIDRTVSRGVRFANLEHLTDGSLAAAVPDEYYGAPPEQLHLKVRQELEHVIIPTSQKNFPISPNFFLEVKGPRGTPAVLQRQACYDGAMGTRGIHSLQSYASSVPEHNHGAYTISAAYSSGGSLKLYAHHLVHSSTLDGEVRTEFAMTQLRGFDLTDNLDTFREGLTAYRNAADWCKQQRDDAIKKANDKVFSTQSVSHESDTDQDESHPDLHRPAKRPRLERDSQKRRSSAKLGRPAPPASRHRPIQMKSTTCPPVVEEEEEEEEEEDDGDVREEENEEESL</sequence>
<dbReference type="STRING" id="78410.A0A0P7BLC5"/>
<organism evidence="2 3">
    <name type="scientific">Neonectria ditissima</name>
    <dbReference type="NCBI Taxonomy" id="78410"/>
    <lineage>
        <taxon>Eukaryota</taxon>
        <taxon>Fungi</taxon>
        <taxon>Dikarya</taxon>
        <taxon>Ascomycota</taxon>
        <taxon>Pezizomycotina</taxon>
        <taxon>Sordariomycetes</taxon>
        <taxon>Hypocreomycetidae</taxon>
        <taxon>Hypocreales</taxon>
        <taxon>Nectriaceae</taxon>
        <taxon>Neonectria</taxon>
    </lineage>
</organism>
<feature type="compositionally biased region" description="Basic and acidic residues" evidence="1">
    <location>
        <begin position="413"/>
        <end position="441"/>
    </location>
</feature>
<evidence type="ECO:0000256" key="1">
    <source>
        <dbReference type="SAM" id="MobiDB-lite"/>
    </source>
</evidence>
<feature type="compositionally biased region" description="Basic and acidic residues" evidence="1">
    <location>
        <begin position="1"/>
        <end position="17"/>
    </location>
</feature>
<dbReference type="EMBL" id="LKCW01000069">
    <property type="protein sequence ID" value="KPM41205.1"/>
    <property type="molecule type" value="Genomic_DNA"/>
</dbReference>
<feature type="compositionally biased region" description="Acidic residues" evidence="1">
    <location>
        <begin position="472"/>
        <end position="497"/>
    </location>
</feature>
<dbReference type="AlphaFoldDB" id="A0A0P7BLC5"/>
<gene>
    <name evidence="2" type="ORF">AK830_g5335</name>
</gene>
<dbReference type="Proteomes" id="UP000050424">
    <property type="component" value="Unassembled WGS sequence"/>
</dbReference>
<evidence type="ECO:0000313" key="2">
    <source>
        <dbReference type="EMBL" id="KPM41205.1"/>
    </source>
</evidence>
<feature type="region of interest" description="Disordered" evidence="1">
    <location>
        <begin position="1"/>
        <end position="35"/>
    </location>
</feature>